<keyword evidence="2" id="KW-1185">Reference proteome</keyword>
<evidence type="ECO:0000313" key="1">
    <source>
        <dbReference type="EMBL" id="RPD52306.1"/>
    </source>
</evidence>
<proteinExistence type="predicted"/>
<sequence>LLSHPDHYTSHMFRPCYWRGYVYEVMKAWADSGNISEEGKSVVVVGVSKEENVNKPTIVPLSPVLDYMWWPSEFENICVYN</sequence>
<accession>A0A5C2RQ23</accession>
<dbReference type="AlphaFoldDB" id="A0A5C2RQ23"/>
<dbReference type="Proteomes" id="UP000313359">
    <property type="component" value="Unassembled WGS sequence"/>
</dbReference>
<protein>
    <submittedName>
        <fullName evidence="1">Uncharacterized protein</fullName>
    </submittedName>
</protein>
<gene>
    <name evidence="1" type="ORF">L227DRAFT_515011</name>
</gene>
<organism evidence="1 2">
    <name type="scientific">Lentinus tigrinus ALCF2SS1-6</name>
    <dbReference type="NCBI Taxonomy" id="1328759"/>
    <lineage>
        <taxon>Eukaryota</taxon>
        <taxon>Fungi</taxon>
        <taxon>Dikarya</taxon>
        <taxon>Basidiomycota</taxon>
        <taxon>Agaricomycotina</taxon>
        <taxon>Agaricomycetes</taxon>
        <taxon>Polyporales</taxon>
        <taxon>Polyporaceae</taxon>
        <taxon>Lentinus</taxon>
    </lineage>
</organism>
<dbReference type="STRING" id="1328759.A0A5C2RQ23"/>
<reference evidence="1" key="1">
    <citation type="journal article" date="2018" name="Genome Biol. Evol.">
        <title>Genomics and development of Lentinus tigrinus, a white-rot wood-decaying mushroom with dimorphic fruiting bodies.</title>
        <authorList>
            <person name="Wu B."/>
            <person name="Xu Z."/>
            <person name="Knudson A."/>
            <person name="Carlson A."/>
            <person name="Chen N."/>
            <person name="Kovaka S."/>
            <person name="LaButti K."/>
            <person name="Lipzen A."/>
            <person name="Pennachio C."/>
            <person name="Riley R."/>
            <person name="Schakwitz W."/>
            <person name="Umezawa K."/>
            <person name="Ohm R.A."/>
            <person name="Grigoriev I.V."/>
            <person name="Nagy L.G."/>
            <person name="Gibbons J."/>
            <person name="Hibbett D."/>
        </authorList>
    </citation>
    <scope>NUCLEOTIDE SEQUENCE [LARGE SCALE GENOMIC DNA]</scope>
    <source>
        <strain evidence="1">ALCF2SS1-6</strain>
    </source>
</reference>
<dbReference type="EMBL" id="ML122375">
    <property type="protein sequence ID" value="RPD52306.1"/>
    <property type="molecule type" value="Genomic_DNA"/>
</dbReference>
<name>A0A5C2RQ23_9APHY</name>
<dbReference type="OrthoDB" id="2752814at2759"/>
<evidence type="ECO:0000313" key="2">
    <source>
        <dbReference type="Proteomes" id="UP000313359"/>
    </source>
</evidence>
<feature type="non-terminal residue" evidence="1">
    <location>
        <position position="1"/>
    </location>
</feature>